<evidence type="ECO:0000313" key="3">
    <source>
        <dbReference type="EMBL" id="PSK53140.1"/>
    </source>
</evidence>
<dbReference type="Proteomes" id="UP000243723">
    <property type="component" value="Unassembled WGS sequence"/>
</dbReference>
<feature type="region of interest" description="Disordered" evidence="1">
    <location>
        <begin position="254"/>
        <end position="292"/>
    </location>
</feature>
<organism evidence="3 4">
    <name type="scientific">Elsinoe australis</name>
    <dbReference type="NCBI Taxonomy" id="40998"/>
    <lineage>
        <taxon>Eukaryota</taxon>
        <taxon>Fungi</taxon>
        <taxon>Dikarya</taxon>
        <taxon>Ascomycota</taxon>
        <taxon>Pezizomycotina</taxon>
        <taxon>Dothideomycetes</taxon>
        <taxon>Dothideomycetidae</taxon>
        <taxon>Myriangiales</taxon>
        <taxon>Elsinoaceae</taxon>
        <taxon>Elsinoe</taxon>
    </lineage>
</organism>
<evidence type="ECO:0000256" key="1">
    <source>
        <dbReference type="SAM" id="MobiDB-lite"/>
    </source>
</evidence>
<dbReference type="OrthoDB" id="2110578at2759"/>
<protein>
    <submittedName>
        <fullName evidence="3">Uncharacterized protein</fullName>
    </submittedName>
</protein>
<dbReference type="STRING" id="40998.A0A2P7ZY51"/>
<proteinExistence type="predicted"/>
<feature type="signal peptide" evidence="2">
    <location>
        <begin position="1"/>
        <end position="17"/>
    </location>
</feature>
<feature type="chain" id="PRO_5015104185" evidence="2">
    <location>
        <begin position="18"/>
        <end position="312"/>
    </location>
</feature>
<evidence type="ECO:0000313" key="4">
    <source>
        <dbReference type="Proteomes" id="UP000243723"/>
    </source>
</evidence>
<comment type="caution">
    <text evidence="3">The sequence shown here is derived from an EMBL/GenBank/DDBJ whole genome shotgun (WGS) entry which is preliminary data.</text>
</comment>
<feature type="compositionally biased region" description="Low complexity" evidence="1">
    <location>
        <begin position="256"/>
        <end position="284"/>
    </location>
</feature>
<dbReference type="EMBL" id="NHZQ01000102">
    <property type="protein sequence ID" value="PSK53140.1"/>
    <property type="molecule type" value="Genomic_DNA"/>
</dbReference>
<keyword evidence="2" id="KW-0732">Signal</keyword>
<accession>A0A2P7ZY51</accession>
<keyword evidence="4" id="KW-1185">Reference proteome</keyword>
<gene>
    <name evidence="3" type="ORF">B9Z65_3340</name>
</gene>
<dbReference type="AlphaFoldDB" id="A0A2P7ZY51"/>
<evidence type="ECO:0000256" key="2">
    <source>
        <dbReference type="SAM" id="SignalP"/>
    </source>
</evidence>
<reference evidence="3 4" key="1">
    <citation type="submission" date="2017-05" db="EMBL/GenBank/DDBJ databases">
        <title>Draft genome sequence of Elsinoe australis.</title>
        <authorList>
            <person name="Cheng Q."/>
        </authorList>
    </citation>
    <scope>NUCLEOTIDE SEQUENCE [LARGE SCALE GENOMIC DNA]</scope>
    <source>
        <strain evidence="3 4">NL1</strain>
    </source>
</reference>
<sequence length="312" mass="32146">MYRTSLSVMALASLALAQRPENISICDYYTTALFTENTGANQYKLVSAVVNRAGTGNMTSDPVVTGIANPGMFNGQQINLGVYFTGALNSTNRGGSSGVSVNFLDDGGPAPLLMGMPANTTNSNQYTLFTHLYQYFGSLLMCSQYGMEGYAAYNGKGSQYEVHKFMDLDENEVGYFNEQVGLSAASFGVTDDDVKAVGTALNSVFNVKCAPPATVVPAQGMQLQSICIAESCPLSPNATCASYSAQPKPVNATMANSNGTMTNGSSTSMGGSTGTSGSMSGTSTRPAQQTGNAGNSLAVGGVLGAVALALAL</sequence>
<name>A0A2P7ZY51_9PEZI</name>